<protein>
    <submittedName>
        <fullName evidence="1">Uncharacterized protein</fullName>
    </submittedName>
</protein>
<comment type="caution">
    <text evidence="1">The sequence shown here is derived from an EMBL/GenBank/DDBJ whole genome shotgun (WGS) entry which is preliminary data.</text>
</comment>
<proteinExistence type="predicted"/>
<reference evidence="1" key="1">
    <citation type="journal article" date="2021" name="PeerJ">
        <title>Extensive microbial diversity within the chicken gut microbiome revealed by metagenomics and culture.</title>
        <authorList>
            <person name="Gilroy R."/>
            <person name="Ravi A."/>
            <person name="Getino M."/>
            <person name="Pursley I."/>
            <person name="Horton D.L."/>
            <person name="Alikhan N.F."/>
            <person name="Baker D."/>
            <person name="Gharbi K."/>
            <person name="Hall N."/>
            <person name="Watson M."/>
            <person name="Adriaenssens E.M."/>
            <person name="Foster-Nyarko E."/>
            <person name="Jarju S."/>
            <person name="Secka A."/>
            <person name="Antonio M."/>
            <person name="Oren A."/>
            <person name="Chaudhuri R.R."/>
            <person name="La Ragione R."/>
            <person name="Hildebrand F."/>
            <person name="Pallen M.J."/>
        </authorList>
    </citation>
    <scope>NUCLEOTIDE SEQUENCE</scope>
    <source>
        <strain evidence="1">CHK154-13316</strain>
    </source>
</reference>
<sequence>NLGIDTYVTAEPLMQFDLDKMVEYIKRCKPLQVNIGRNTNRKVQLPEPTANEAKVLVTELEKFTKVEIKKNAGIWFK</sequence>
<dbReference type="Proteomes" id="UP000747074">
    <property type="component" value="Unassembled WGS sequence"/>
</dbReference>
<gene>
    <name evidence="1" type="ORF">K8V07_09345</name>
</gene>
<evidence type="ECO:0000313" key="1">
    <source>
        <dbReference type="EMBL" id="HJG12121.1"/>
    </source>
</evidence>
<organism evidence="1 2">
    <name type="scientific">Bacteroides xylanisolvens</name>
    <dbReference type="NCBI Taxonomy" id="371601"/>
    <lineage>
        <taxon>Bacteria</taxon>
        <taxon>Pseudomonadati</taxon>
        <taxon>Bacteroidota</taxon>
        <taxon>Bacteroidia</taxon>
        <taxon>Bacteroidales</taxon>
        <taxon>Bacteroidaceae</taxon>
        <taxon>Bacteroides</taxon>
    </lineage>
</organism>
<evidence type="ECO:0000313" key="2">
    <source>
        <dbReference type="Proteomes" id="UP000747074"/>
    </source>
</evidence>
<dbReference type="EMBL" id="DYVL01000118">
    <property type="protein sequence ID" value="HJG12121.1"/>
    <property type="molecule type" value="Genomic_DNA"/>
</dbReference>
<reference evidence="1" key="2">
    <citation type="submission" date="2021-09" db="EMBL/GenBank/DDBJ databases">
        <authorList>
            <person name="Gilroy R."/>
        </authorList>
    </citation>
    <scope>NUCLEOTIDE SEQUENCE</scope>
    <source>
        <strain evidence="1">CHK154-13316</strain>
    </source>
</reference>
<feature type="non-terminal residue" evidence="1">
    <location>
        <position position="1"/>
    </location>
</feature>
<name>A0A921I5D7_9BACE</name>
<dbReference type="AlphaFoldDB" id="A0A921I5D7"/>
<accession>A0A921I5D7</accession>